<feature type="transmembrane region" description="Helical" evidence="5">
    <location>
        <begin position="6"/>
        <end position="29"/>
    </location>
</feature>
<sequence length="299" mass="32153">MEPLVMRIAGFIVSPLLALVIGIFFLGLAKKIMARIHWRYGPPITQPIIDVIRFFSQRSVSHGPLFDLGVVLSLAGSLVVLLFIPLGGIHPLSGSGGLLVILYLMLLAPLGIALSAAEGANPNISIGISRTFLLMMGYEVPLLLVLLAVMTEYQTISIVRIVEAQREAGIALFSIPTVLSGVAYILILPAILGVRPFDVAQAAQEISSGPMVEYGGPYLALATIQHALNLVIGISLFVDLFLGGAGNPLTFFLKMLAVFVLGLFVNAVMPRFRIEQAVRYLWGWPTLLALIGLIVVMVI</sequence>
<feature type="transmembrane region" description="Helical" evidence="5">
    <location>
        <begin position="132"/>
        <end position="150"/>
    </location>
</feature>
<dbReference type="PANTHER" id="PTHR43359">
    <property type="entry name" value="FORMATE HYDROGENLYASE SUBUNIT 4"/>
    <property type="match status" value="1"/>
</dbReference>
<feature type="transmembrane region" description="Helical" evidence="5">
    <location>
        <begin position="280"/>
        <end position="298"/>
    </location>
</feature>
<feature type="transmembrane region" description="Helical" evidence="5">
    <location>
        <begin position="249"/>
        <end position="268"/>
    </location>
</feature>
<evidence type="ECO:0000256" key="3">
    <source>
        <dbReference type="ARBA" id="ARBA00022989"/>
    </source>
</evidence>
<reference evidence="6" key="1">
    <citation type="journal article" date="2020" name="mSystems">
        <title>Genome- and Community-Level Interaction Insights into Carbon Utilization and Element Cycling Functions of Hydrothermarchaeota in Hydrothermal Sediment.</title>
        <authorList>
            <person name="Zhou Z."/>
            <person name="Liu Y."/>
            <person name="Xu W."/>
            <person name="Pan J."/>
            <person name="Luo Z.H."/>
            <person name="Li M."/>
        </authorList>
    </citation>
    <scope>NUCLEOTIDE SEQUENCE [LARGE SCALE GENOMIC DNA]</scope>
    <source>
        <strain evidence="6">SpSt-1233</strain>
    </source>
</reference>
<dbReference type="Proteomes" id="UP000886069">
    <property type="component" value="Unassembled WGS sequence"/>
</dbReference>
<accession>A0A7V2ATM0</accession>
<evidence type="ECO:0000313" key="6">
    <source>
        <dbReference type="EMBL" id="HER43044.1"/>
    </source>
</evidence>
<dbReference type="InterPro" id="IPR052561">
    <property type="entry name" value="ComplexI_Subunit1"/>
</dbReference>
<name>A0A7V2ATM0_UNCEI</name>
<evidence type="ECO:0000256" key="2">
    <source>
        <dbReference type="ARBA" id="ARBA00022692"/>
    </source>
</evidence>
<dbReference type="EMBL" id="DSEC01000080">
    <property type="protein sequence ID" value="HER43044.1"/>
    <property type="molecule type" value="Genomic_DNA"/>
</dbReference>
<proteinExistence type="predicted"/>
<evidence type="ECO:0000256" key="5">
    <source>
        <dbReference type="SAM" id="Phobius"/>
    </source>
</evidence>
<feature type="transmembrane region" description="Helical" evidence="5">
    <location>
        <begin position="170"/>
        <end position="194"/>
    </location>
</feature>
<feature type="transmembrane region" description="Helical" evidence="5">
    <location>
        <begin position="65"/>
        <end position="86"/>
    </location>
</feature>
<dbReference type="AlphaFoldDB" id="A0A7V2ATM0"/>
<comment type="subcellular location">
    <subcellularLocation>
        <location evidence="1">Membrane</location>
        <topology evidence="1">Multi-pass membrane protein</topology>
    </subcellularLocation>
</comment>
<keyword evidence="3 5" id="KW-1133">Transmembrane helix</keyword>
<evidence type="ECO:0000256" key="1">
    <source>
        <dbReference type="ARBA" id="ARBA00004141"/>
    </source>
</evidence>
<protein>
    <submittedName>
        <fullName evidence="6">Proton-conducting membrane transporter</fullName>
    </submittedName>
</protein>
<organism evidence="6">
    <name type="scientific">Eiseniibacteriota bacterium</name>
    <dbReference type="NCBI Taxonomy" id="2212470"/>
    <lineage>
        <taxon>Bacteria</taxon>
        <taxon>Candidatus Eiseniibacteriota</taxon>
    </lineage>
</organism>
<gene>
    <name evidence="6" type="ORF">ENO08_01120</name>
</gene>
<dbReference type="GO" id="GO:0005886">
    <property type="term" value="C:plasma membrane"/>
    <property type="evidence" value="ECO:0007669"/>
    <property type="project" value="TreeGrafter"/>
</dbReference>
<dbReference type="PANTHER" id="PTHR43359:SF1">
    <property type="entry name" value="FORMATE HYDROGENLYASE SUBUNIT 4-RELATED"/>
    <property type="match status" value="1"/>
</dbReference>
<comment type="caution">
    <text evidence="6">The sequence shown here is derived from an EMBL/GenBank/DDBJ whole genome shotgun (WGS) entry which is preliminary data.</text>
</comment>
<dbReference type="InterPro" id="IPR001694">
    <property type="entry name" value="NADH_UbQ_OxRdtase_su1/FPO"/>
</dbReference>
<feature type="transmembrane region" description="Helical" evidence="5">
    <location>
        <begin position="98"/>
        <end position="120"/>
    </location>
</feature>
<keyword evidence="4 5" id="KW-0472">Membrane</keyword>
<keyword evidence="2 5" id="KW-0812">Transmembrane</keyword>
<evidence type="ECO:0000256" key="4">
    <source>
        <dbReference type="ARBA" id="ARBA00023136"/>
    </source>
</evidence>
<dbReference type="Pfam" id="PF00146">
    <property type="entry name" value="NADHdh"/>
    <property type="match status" value="1"/>
</dbReference>